<dbReference type="SUPFAM" id="SSF51182">
    <property type="entry name" value="RmlC-like cupins"/>
    <property type="match status" value="1"/>
</dbReference>
<dbReference type="PANTHER" id="PTHR40112:SF1">
    <property type="entry name" value="H2HPP ISOMERASE"/>
    <property type="match status" value="1"/>
</dbReference>
<protein>
    <recommendedName>
        <fullName evidence="1">Cupin type-2 domain-containing protein</fullName>
    </recommendedName>
</protein>
<dbReference type="EMBL" id="CAXITT010000184">
    <property type="protein sequence ID" value="CAL1534851.1"/>
    <property type="molecule type" value="Genomic_DNA"/>
</dbReference>
<dbReference type="InterPro" id="IPR011051">
    <property type="entry name" value="RmlC_Cupin_sf"/>
</dbReference>
<accession>A0AAV2HRA6</accession>
<dbReference type="PANTHER" id="PTHR40112">
    <property type="entry name" value="H2HPP ISOMERASE"/>
    <property type="match status" value="1"/>
</dbReference>
<dbReference type="InterPro" id="IPR014710">
    <property type="entry name" value="RmlC-like_jellyroll"/>
</dbReference>
<evidence type="ECO:0000313" key="2">
    <source>
        <dbReference type="EMBL" id="CAL1534851.1"/>
    </source>
</evidence>
<evidence type="ECO:0000259" key="1">
    <source>
        <dbReference type="Pfam" id="PF07883"/>
    </source>
</evidence>
<name>A0AAV2HRA6_LYMST</name>
<organism evidence="2 3">
    <name type="scientific">Lymnaea stagnalis</name>
    <name type="common">Great pond snail</name>
    <name type="synonym">Helix stagnalis</name>
    <dbReference type="NCBI Taxonomy" id="6523"/>
    <lineage>
        <taxon>Eukaryota</taxon>
        <taxon>Metazoa</taxon>
        <taxon>Spiralia</taxon>
        <taxon>Lophotrochozoa</taxon>
        <taxon>Mollusca</taxon>
        <taxon>Gastropoda</taxon>
        <taxon>Heterobranchia</taxon>
        <taxon>Euthyneura</taxon>
        <taxon>Panpulmonata</taxon>
        <taxon>Hygrophila</taxon>
        <taxon>Lymnaeoidea</taxon>
        <taxon>Lymnaeidae</taxon>
        <taxon>Lymnaea</taxon>
    </lineage>
</organism>
<dbReference type="AlphaFoldDB" id="A0AAV2HRA6"/>
<dbReference type="InterPro" id="IPR013096">
    <property type="entry name" value="Cupin_2"/>
</dbReference>
<reference evidence="2 3" key="1">
    <citation type="submission" date="2024-04" db="EMBL/GenBank/DDBJ databases">
        <authorList>
            <consortium name="Genoscope - CEA"/>
            <person name="William W."/>
        </authorList>
    </citation>
    <scope>NUCLEOTIDE SEQUENCE [LARGE SCALE GENOMIC DNA]</scope>
</reference>
<dbReference type="Proteomes" id="UP001497497">
    <property type="component" value="Unassembled WGS sequence"/>
</dbReference>
<dbReference type="Gene3D" id="2.60.120.10">
    <property type="entry name" value="Jelly Rolls"/>
    <property type="match status" value="1"/>
</dbReference>
<comment type="caution">
    <text evidence="2">The sequence shown here is derived from an EMBL/GenBank/DDBJ whole genome shotgun (WGS) entry which is preliminary data.</text>
</comment>
<gene>
    <name evidence="2" type="ORF">GSLYS_00008811001</name>
</gene>
<feature type="domain" description="Cupin type-2" evidence="1">
    <location>
        <begin position="38"/>
        <end position="102"/>
    </location>
</feature>
<dbReference type="InterPro" id="IPR052535">
    <property type="entry name" value="Bacilysin_H2HPP_isomerase"/>
</dbReference>
<sequence>MSNKINLMKWNKACDGPLTDENMRKKLQALGYKSTKYNFTPGTDFPDHTHNMTKMDAITKGKFMLSMRGQTITLEPGDIIEVPKHVVHNAHVVGSEDVTFFDSVQ</sequence>
<proteinExistence type="predicted"/>
<dbReference type="Pfam" id="PF07883">
    <property type="entry name" value="Cupin_2"/>
    <property type="match status" value="1"/>
</dbReference>
<evidence type="ECO:0000313" key="3">
    <source>
        <dbReference type="Proteomes" id="UP001497497"/>
    </source>
</evidence>
<keyword evidence="3" id="KW-1185">Reference proteome</keyword>